<dbReference type="EMBL" id="KZ303510">
    <property type="protein sequence ID" value="PIA15038.1"/>
    <property type="molecule type" value="Genomic_DNA"/>
</dbReference>
<dbReference type="Proteomes" id="UP000242474">
    <property type="component" value="Unassembled WGS sequence"/>
</dbReference>
<evidence type="ECO:0000313" key="1">
    <source>
        <dbReference type="EMBL" id="PIA15038.1"/>
    </source>
</evidence>
<evidence type="ECO:0000313" key="2">
    <source>
        <dbReference type="Proteomes" id="UP000242474"/>
    </source>
</evidence>
<name>A0A2G5B7P5_COERN</name>
<proteinExistence type="predicted"/>
<organism evidence="1 2">
    <name type="scientific">Coemansia reversa (strain ATCC 12441 / NRRL 1564)</name>
    <dbReference type="NCBI Taxonomy" id="763665"/>
    <lineage>
        <taxon>Eukaryota</taxon>
        <taxon>Fungi</taxon>
        <taxon>Fungi incertae sedis</taxon>
        <taxon>Zoopagomycota</taxon>
        <taxon>Kickxellomycotina</taxon>
        <taxon>Kickxellomycetes</taxon>
        <taxon>Kickxellales</taxon>
        <taxon>Kickxellaceae</taxon>
        <taxon>Coemansia</taxon>
    </lineage>
</organism>
<keyword evidence="2" id="KW-1185">Reference proteome</keyword>
<accession>A0A2G5B7P5</accession>
<protein>
    <submittedName>
        <fullName evidence="1">Uncharacterized protein</fullName>
    </submittedName>
</protein>
<gene>
    <name evidence="1" type="ORF">COEREDRAFT_82253</name>
</gene>
<sequence>MAVLETSTLCTLATASSIQHAHPTARYQNQSIKKWPFFQNARVCVCNAIDVTTQSSRLITIRYPPITS</sequence>
<dbReference type="AlphaFoldDB" id="A0A2G5B7P5"/>
<reference evidence="1 2" key="1">
    <citation type="journal article" date="2015" name="Genome Biol. Evol.">
        <title>Phylogenomic analyses indicate that early fungi evolved digesting cell walls of algal ancestors of land plants.</title>
        <authorList>
            <person name="Chang Y."/>
            <person name="Wang S."/>
            <person name="Sekimoto S."/>
            <person name="Aerts A.L."/>
            <person name="Choi C."/>
            <person name="Clum A."/>
            <person name="LaButti K.M."/>
            <person name="Lindquist E.A."/>
            <person name="Yee Ngan C."/>
            <person name="Ohm R.A."/>
            <person name="Salamov A.A."/>
            <person name="Grigoriev I.V."/>
            <person name="Spatafora J.W."/>
            <person name="Berbee M.L."/>
        </authorList>
    </citation>
    <scope>NUCLEOTIDE SEQUENCE [LARGE SCALE GENOMIC DNA]</scope>
    <source>
        <strain evidence="1 2">NRRL 1564</strain>
    </source>
</reference>